<feature type="compositionally biased region" description="Basic and acidic residues" evidence="1">
    <location>
        <begin position="12"/>
        <end position="22"/>
    </location>
</feature>
<dbReference type="EMBL" id="CP013140">
    <property type="protein sequence ID" value="ALN60765.1"/>
    <property type="molecule type" value="Genomic_DNA"/>
</dbReference>
<organism evidence="2 3">
    <name type="scientific">Lysobacter enzymogenes</name>
    <dbReference type="NCBI Taxonomy" id="69"/>
    <lineage>
        <taxon>Bacteria</taxon>
        <taxon>Pseudomonadati</taxon>
        <taxon>Pseudomonadota</taxon>
        <taxon>Gammaproteobacteria</taxon>
        <taxon>Lysobacterales</taxon>
        <taxon>Lysobacteraceae</taxon>
        <taxon>Lysobacter</taxon>
    </lineage>
</organism>
<dbReference type="Proteomes" id="UP000061569">
    <property type="component" value="Chromosome"/>
</dbReference>
<dbReference type="AlphaFoldDB" id="A0A0S2DQU5"/>
<evidence type="ECO:0000313" key="3">
    <source>
        <dbReference type="Proteomes" id="UP000061569"/>
    </source>
</evidence>
<dbReference type="PATRIC" id="fig|69.6.peg.5340"/>
<sequence>MGGASAPTPFDPMRHTAQDRRPATSASPPPRRADLPALAAIAAHTPP</sequence>
<evidence type="ECO:0000313" key="2">
    <source>
        <dbReference type="EMBL" id="ALN60765.1"/>
    </source>
</evidence>
<protein>
    <submittedName>
        <fullName evidence="2">Uncharacterized protein</fullName>
    </submittedName>
</protein>
<reference evidence="2 3" key="1">
    <citation type="submission" date="2015-11" db="EMBL/GenBank/DDBJ databases">
        <title>Genome sequences of Lysobacter enzymogenes strain C3 and Lysobacter antibioticus ATCC 29479.</title>
        <authorList>
            <person name="Kobayashi D.Y."/>
        </authorList>
    </citation>
    <scope>NUCLEOTIDE SEQUENCE [LARGE SCALE GENOMIC DNA]</scope>
    <source>
        <strain evidence="2 3">C3</strain>
    </source>
</reference>
<dbReference type="STRING" id="69.GLE_5424"/>
<feature type="compositionally biased region" description="Low complexity" evidence="1">
    <location>
        <begin position="35"/>
        <end position="47"/>
    </location>
</feature>
<dbReference type="KEGG" id="lez:GLE_5424"/>
<name>A0A0S2DQU5_LYSEN</name>
<evidence type="ECO:0000256" key="1">
    <source>
        <dbReference type="SAM" id="MobiDB-lite"/>
    </source>
</evidence>
<feature type="region of interest" description="Disordered" evidence="1">
    <location>
        <begin position="1"/>
        <end position="47"/>
    </location>
</feature>
<gene>
    <name evidence="2" type="ORF">GLE_5424</name>
</gene>
<accession>A0A0S2DQU5</accession>
<proteinExistence type="predicted"/>